<dbReference type="KEGG" id="beo:BEH_24335"/>
<dbReference type="EMBL" id="CP011974">
    <property type="protein sequence ID" value="AWG44198.1"/>
    <property type="molecule type" value="Genomic_DNA"/>
</dbReference>
<dbReference type="InterPro" id="IPR016718">
    <property type="entry name" value="rRNA_m1G-MeTrfase_A_prd"/>
</dbReference>
<keyword evidence="3" id="KW-0489">Methyltransferase</keyword>
<evidence type="ECO:0000259" key="1">
    <source>
        <dbReference type="Pfam" id="PF13847"/>
    </source>
</evidence>
<keyword evidence="3" id="KW-0808">Transferase</keyword>
<reference evidence="3 4" key="1">
    <citation type="journal article" date="2015" name="PLoS ONE">
        <title>Genome Sequence of Bacillus endophyticus and Analysis of Its Companion Mechanism in the Ketogulonigenium vulgare-Bacillus Strain Consortium.</title>
        <authorList>
            <person name="Jia N."/>
            <person name="Du J."/>
            <person name="Ding M.Z."/>
            <person name="Gao F."/>
            <person name="Yuan Y.J."/>
        </authorList>
    </citation>
    <scope>NUCLEOTIDE SEQUENCE [LARGE SCALE GENOMIC DNA]</scope>
    <source>
        <strain evidence="3 4">Hbe603</strain>
    </source>
</reference>
<keyword evidence="4" id="KW-1185">Reference proteome</keyword>
<feature type="domain" description="23S rRNA (guanine(745)-N(1))-methyltransferase N-terminal" evidence="2">
    <location>
        <begin position="27"/>
        <end position="70"/>
    </location>
</feature>
<dbReference type="SUPFAM" id="SSF53335">
    <property type="entry name" value="S-adenosyl-L-methionine-dependent methyltransferases"/>
    <property type="match status" value="1"/>
</dbReference>
<feature type="domain" description="Methyltransferase" evidence="1">
    <location>
        <begin position="108"/>
        <end position="227"/>
    </location>
</feature>
<name>A0A231SFC6_9BACI</name>
<gene>
    <name evidence="3" type="ORF">BEH_24335</name>
</gene>
<dbReference type="CDD" id="cd02440">
    <property type="entry name" value="AdoMet_MTases"/>
    <property type="match status" value="1"/>
</dbReference>
<dbReference type="Proteomes" id="UP000036202">
    <property type="component" value="Chromosome"/>
</dbReference>
<evidence type="ECO:0000313" key="3">
    <source>
        <dbReference type="EMBL" id="AWG44198.1"/>
    </source>
</evidence>
<accession>A0A231SFC6</accession>
<dbReference type="GO" id="GO:0032259">
    <property type="term" value="P:methylation"/>
    <property type="evidence" value="ECO:0007669"/>
    <property type="project" value="UniProtKB-KW"/>
</dbReference>
<dbReference type="Pfam" id="PF21302">
    <property type="entry name" value="Zn_ribbon_RlmA"/>
    <property type="match status" value="1"/>
</dbReference>
<dbReference type="GO" id="GO:0008168">
    <property type="term" value="F:methyltransferase activity"/>
    <property type="evidence" value="ECO:0007669"/>
    <property type="project" value="UniProtKB-KW"/>
</dbReference>
<organism evidence="3 4">
    <name type="scientific">Priestia filamentosa</name>
    <dbReference type="NCBI Taxonomy" id="1402861"/>
    <lineage>
        <taxon>Bacteria</taxon>
        <taxon>Bacillati</taxon>
        <taxon>Bacillota</taxon>
        <taxon>Bacilli</taxon>
        <taxon>Bacillales</taxon>
        <taxon>Bacillaceae</taxon>
        <taxon>Priestia</taxon>
    </lineage>
</organism>
<accession>A0A2S1LZG0</accession>
<dbReference type="InterPro" id="IPR025714">
    <property type="entry name" value="Methyltranfer_dom"/>
</dbReference>
<sequence length="307" mass="35352">MNEVSSLTGKNKKRKNVQYVGHFEHIFKCPICDSPMEVFEFKSLICSHNHTFDFAKHGYLNLMNHPIKTKYNKELFEARKKLMVDDKFFEPLSQTIVHAINKEIDVKKENLSILDMGCGEGSHLSTVCNILSSYKDKDVIGVGIDISKEGILVASRSYSHKVWVVADLANTPFKDKQFNVILNILSPSNYGEFNRLLKDDGVIIKVVPQKGYLKELREAFFNEAEKQSYSNKETVERFKESFNLLGRLSLDYKVILNKPSIQSLLRMTPLTWAVKKDKMNSFMEKDVYHITVDLEVLIGTKKMKKLK</sequence>
<reference evidence="4" key="2">
    <citation type="submission" date="2015-06" db="EMBL/GenBank/DDBJ databases">
        <title>Genome Sequence of Bacillus endophyticus and Analysis of its Companion Mechanism in the Ketogulonigenium vulgare-Bacillus strain Consortium.</title>
        <authorList>
            <person name="Jia N."/>
            <person name="Du J."/>
            <person name="Ding M.-Z."/>
            <person name="Gao F."/>
            <person name="Yuan Y.-J."/>
        </authorList>
    </citation>
    <scope>NUCLEOTIDE SEQUENCE [LARGE SCALE GENOMIC DNA]</scope>
    <source>
        <strain evidence="4">Hbe603</strain>
    </source>
</reference>
<dbReference type="OrthoDB" id="5522265at2"/>
<protein>
    <submittedName>
        <fullName evidence="3">SAM-dependent methyltransferase</fullName>
    </submittedName>
</protein>
<proteinExistence type="predicted"/>
<dbReference type="PIRSF" id="PIRSF018249">
    <property type="entry name" value="MyrA_prd"/>
    <property type="match status" value="1"/>
</dbReference>
<evidence type="ECO:0000313" key="4">
    <source>
        <dbReference type="Proteomes" id="UP000036202"/>
    </source>
</evidence>
<dbReference type="AlphaFoldDB" id="A0A231SFC6"/>
<dbReference type="Pfam" id="PF13847">
    <property type="entry name" value="Methyltransf_31"/>
    <property type="match status" value="1"/>
</dbReference>
<dbReference type="Gene3D" id="3.40.50.150">
    <property type="entry name" value="Vaccinia Virus protein VP39"/>
    <property type="match status" value="1"/>
</dbReference>
<dbReference type="InterPro" id="IPR029063">
    <property type="entry name" value="SAM-dependent_MTases_sf"/>
</dbReference>
<evidence type="ECO:0000259" key="2">
    <source>
        <dbReference type="Pfam" id="PF21302"/>
    </source>
</evidence>
<dbReference type="InterPro" id="IPR048647">
    <property type="entry name" value="RlmA_N"/>
</dbReference>